<protein>
    <submittedName>
        <fullName evidence="1">Uncharacterized protein</fullName>
    </submittedName>
</protein>
<keyword evidence="2" id="KW-1185">Reference proteome</keyword>
<sequence>MPVKKHDFKEKCDFCGKFSFEYEGTKEDKIICKECKNIKGKITDEN</sequence>
<evidence type="ECO:0000313" key="1">
    <source>
        <dbReference type="EMBL" id="SET05009.1"/>
    </source>
</evidence>
<proteinExistence type="predicted"/>
<gene>
    <name evidence="1" type="ORF">SAMN04489758_10182</name>
</gene>
<dbReference type="Proteomes" id="UP000198558">
    <property type="component" value="Unassembled WGS sequence"/>
</dbReference>
<dbReference type="EMBL" id="FOIN01000001">
    <property type="protein sequence ID" value="SET05009.1"/>
    <property type="molecule type" value="Genomic_DNA"/>
</dbReference>
<name>A0A1I0BDU1_9FIRM</name>
<evidence type="ECO:0000313" key="2">
    <source>
        <dbReference type="Proteomes" id="UP000198558"/>
    </source>
</evidence>
<organism evidence="1 2">
    <name type="scientific">Thomasclavelia cocleata</name>
    <dbReference type="NCBI Taxonomy" id="69824"/>
    <lineage>
        <taxon>Bacteria</taxon>
        <taxon>Bacillati</taxon>
        <taxon>Bacillota</taxon>
        <taxon>Erysipelotrichia</taxon>
        <taxon>Erysipelotrichales</taxon>
        <taxon>Coprobacillaceae</taxon>
        <taxon>Thomasclavelia</taxon>
    </lineage>
</organism>
<dbReference type="AlphaFoldDB" id="A0A1I0BDU1"/>
<reference evidence="2" key="1">
    <citation type="submission" date="2016-10" db="EMBL/GenBank/DDBJ databases">
        <authorList>
            <person name="Varghese N."/>
            <person name="Submissions S."/>
        </authorList>
    </citation>
    <scope>NUCLEOTIDE SEQUENCE [LARGE SCALE GENOMIC DNA]</scope>
    <source>
        <strain evidence="2">DSM 1551</strain>
    </source>
</reference>
<accession>A0A1I0BDU1</accession>